<dbReference type="Gene3D" id="3.40.50.2000">
    <property type="entry name" value="Glycogen Phosphorylase B"/>
    <property type="match status" value="1"/>
</dbReference>
<gene>
    <name evidence="3" type="ORF">apy_15360</name>
</gene>
<accession>A0A401HBJ5</accession>
<organism evidence="3 4">
    <name type="scientific">Aeropyrum pernix</name>
    <dbReference type="NCBI Taxonomy" id="56636"/>
    <lineage>
        <taxon>Archaea</taxon>
        <taxon>Thermoproteota</taxon>
        <taxon>Thermoprotei</taxon>
        <taxon>Desulfurococcales</taxon>
        <taxon>Desulfurococcaceae</taxon>
        <taxon>Aeropyrum</taxon>
    </lineage>
</organism>
<feature type="domain" description="Glycosyl transferase family 1" evidence="2">
    <location>
        <begin position="170"/>
        <end position="318"/>
    </location>
</feature>
<dbReference type="Pfam" id="PF00534">
    <property type="entry name" value="Glycos_transf_1"/>
    <property type="match status" value="1"/>
</dbReference>
<keyword evidence="1" id="KW-0808">Transferase</keyword>
<dbReference type="InterPro" id="IPR001296">
    <property type="entry name" value="Glyco_trans_1"/>
</dbReference>
<evidence type="ECO:0000313" key="3">
    <source>
        <dbReference type="EMBL" id="GBF09811.1"/>
    </source>
</evidence>
<name>A0A401HBJ5_AERPX</name>
<dbReference type="EMBL" id="BDMD01000107">
    <property type="protein sequence ID" value="GBF09811.1"/>
    <property type="molecule type" value="Genomic_DNA"/>
</dbReference>
<evidence type="ECO:0000259" key="2">
    <source>
        <dbReference type="Pfam" id="PF00534"/>
    </source>
</evidence>
<reference evidence="3 4" key="1">
    <citation type="submission" date="2017-02" db="EMBL/GenBank/DDBJ databases">
        <title>isolation and characterization of a novel temperate virus Aeropyrum globular virus 1 infecting hyperthermophilic archaeon Aeropyrum.</title>
        <authorList>
            <person name="Yumiya M."/>
            <person name="Yoshida T."/>
            <person name="Sako Y."/>
        </authorList>
    </citation>
    <scope>NUCLEOTIDE SEQUENCE [LARGE SCALE GENOMIC DNA]</scope>
    <source>
        <strain evidence="3 4">YK1-12-2013</strain>
    </source>
</reference>
<dbReference type="AlphaFoldDB" id="A0A401HBJ5"/>
<dbReference type="SUPFAM" id="SSF53756">
    <property type="entry name" value="UDP-Glycosyltransferase/glycogen phosphorylase"/>
    <property type="match status" value="1"/>
</dbReference>
<dbReference type="GO" id="GO:0016757">
    <property type="term" value="F:glycosyltransferase activity"/>
    <property type="evidence" value="ECO:0007669"/>
    <property type="project" value="InterPro"/>
</dbReference>
<evidence type="ECO:0000256" key="1">
    <source>
        <dbReference type="ARBA" id="ARBA00022679"/>
    </source>
</evidence>
<dbReference type="PANTHER" id="PTHR46401">
    <property type="entry name" value="GLYCOSYLTRANSFERASE WBBK-RELATED"/>
    <property type="match status" value="1"/>
</dbReference>
<protein>
    <recommendedName>
        <fullName evidence="2">Glycosyl transferase family 1 domain-containing protein</fullName>
    </recommendedName>
</protein>
<evidence type="ECO:0000313" key="4">
    <source>
        <dbReference type="Proteomes" id="UP000291213"/>
    </source>
</evidence>
<comment type="caution">
    <text evidence="3">The sequence shown here is derived from an EMBL/GenBank/DDBJ whole genome shotgun (WGS) entry which is preliminary data.</text>
</comment>
<dbReference type="Proteomes" id="UP000291213">
    <property type="component" value="Unassembled WGS sequence"/>
</dbReference>
<sequence length="355" mass="40859">MHVLLIGIPNIRGGVFNYVKAYIDVLRKMPVNAKVLEISSVNNKLNVRSLDKYDHLICIFIGWEETLRYMSLLSLCHSVQILELGQVIATPESLAPFVLGDILEYKLSLKAINFYKMLSRLMKSSGVKYNIIVLSSIVKDFLSSSVPSENIVVLPPPVKLPSLRELAIGKSMRRQYILDISRFTPRKRLEEVILVSHKLKTRHKTFILGYKQRNYSNLYYIYLTWLCKLLASQSVYLIPNASRKIKKALLLQSKVFLHLRPLGSFEIAVAEAMSYGVVPVVRYGSTAWREVLDKGKYGFSCKNIVECTEIVEQILTDKTLWEEESFRAYLRAKEFDYENFKLKAMSIIKSLIDMR</sequence>
<proteinExistence type="predicted"/>
<dbReference type="PANTHER" id="PTHR46401:SF2">
    <property type="entry name" value="GLYCOSYLTRANSFERASE WBBK-RELATED"/>
    <property type="match status" value="1"/>
</dbReference>